<gene>
    <name evidence="1" type="ORF">JOC73_000125</name>
</gene>
<sequence>MRINLTALKKEKKDQVDLNFLMNLDNIDYYGDEIKVPSPVSVAGKLYLMDNRVYISCNIKGDLQVKCSRCLKLFNYQLDENINAELVQEDSYEETDDLDDLIFYTEDEIELEGIIKESIFINVPLKTLCDDDCKGLCFHCGKDLNKENCQCDFEEEPEEEVLDPRLAKLKELLKDD</sequence>
<comment type="caution">
    <text evidence="1">The sequence shown here is derived from an EMBL/GenBank/DDBJ whole genome shotgun (WGS) entry which is preliminary data.</text>
</comment>
<reference evidence="1 2" key="1">
    <citation type="submission" date="2021-01" db="EMBL/GenBank/DDBJ databases">
        <title>Genomic Encyclopedia of Type Strains, Phase IV (KMG-IV): sequencing the most valuable type-strain genomes for metagenomic binning, comparative biology and taxonomic classification.</title>
        <authorList>
            <person name="Goeker M."/>
        </authorList>
    </citation>
    <scope>NUCLEOTIDE SEQUENCE [LARGE SCALE GENOMIC DNA]</scope>
    <source>
        <strain evidence="1 2">DSM 25890</strain>
    </source>
</reference>
<evidence type="ECO:0000313" key="1">
    <source>
        <dbReference type="EMBL" id="MBM7613617.1"/>
    </source>
</evidence>
<proteinExistence type="predicted"/>
<protein>
    <recommendedName>
        <fullName evidence="3">DUF177 domain-containing protein</fullName>
    </recommendedName>
</protein>
<dbReference type="RefSeq" id="WP_204399904.1">
    <property type="nucleotide sequence ID" value="NZ_JAFBEE010000001.1"/>
</dbReference>
<organism evidence="1 2">
    <name type="scientific">Alkaliphilus hydrothermalis</name>
    <dbReference type="NCBI Taxonomy" id="1482730"/>
    <lineage>
        <taxon>Bacteria</taxon>
        <taxon>Bacillati</taxon>
        <taxon>Bacillota</taxon>
        <taxon>Clostridia</taxon>
        <taxon>Peptostreptococcales</taxon>
        <taxon>Natronincolaceae</taxon>
        <taxon>Alkaliphilus</taxon>
    </lineage>
</organism>
<evidence type="ECO:0008006" key="3">
    <source>
        <dbReference type="Google" id="ProtNLM"/>
    </source>
</evidence>
<evidence type="ECO:0000313" key="2">
    <source>
        <dbReference type="Proteomes" id="UP001314796"/>
    </source>
</evidence>
<name>A0ABS2NL37_9FIRM</name>
<dbReference type="EMBL" id="JAFBEE010000001">
    <property type="protein sequence ID" value="MBM7613617.1"/>
    <property type="molecule type" value="Genomic_DNA"/>
</dbReference>
<dbReference type="Pfam" id="PF02620">
    <property type="entry name" value="YceD"/>
    <property type="match status" value="1"/>
</dbReference>
<accession>A0ABS2NL37</accession>
<dbReference type="PANTHER" id="PTHR34374">
    <property type="entry name" value="LARGE RIBOSOMAL RNA SUBUNIT ACCUMULATION PROTEIN YCED HOMOLOG 1, CHLOROPLASTIC"/>
    <property type="match status" value="1"/>
</dbReference>
<dbReference type="InterPro" id="IPR003772">
    <property type="entry name" value="YceD"/>
</dbReference>
<dbReference type="PANTHER" id="PTHR34374:SF1">
    <property type="entry name" value="LARGE RIBOSOMAL RNA SUBUNIT ACCUMULATION PROTEIN YCED HOMOLOG 1, CHLOROPLASTIC"/>
    <property type="match status" value="1"/>
</dbReference>
<dbReference type="Proteomes" id="UP001314796">
    <property type="component" value="Unassembled WGS sequence"/>
</dbReference>
<keyword evidence="2" id="KW-1185">Reference proteome</keyword>